<sequence>MLSNRATRNLWLVLSIISACSVIGRAIGVANGSGEWLRLGSAIIICAACIRFYLYYRRQVKKGILFGKGNPWRDSH</sequence>
<gene>
    <name evidence="1" type="ORF">E5358_14345</name>
</gene>
<protein>
    <submittedName>
        <fullName evidence="1">Uncharacterized protein</fullName>
    </submittedName>
</protein>
<name>A0AC61QLM7_9BACT</name>
<proteinExistence type="predicted"/>
<evidence type="ECO:0000313" key="2">
    <source>
        <dbReference type="Proteomes" id="UP000308886"/>
    </source>
</evidence>
<evidence type="ECO:0000313" key="1">
    <source>
        <dbReference type="EMBL" id="TGX79871.1"/>
    </source>
</evidence>
<reference evidence="1" key="1">
    <citation type="submission" date="2019-04" db="EMBL/GenBank/DDBJ databases">
        <title>Microbes associate with the intestines of laboratory mice.</title>
        <authorList>
            <person name="Navarre W."/>
            <person name="Wong E."/>
            <person name="Huang K."/>
            <person name="Tropini C."/>
            <person name="Ng K."/>
            <person name="Yu B."/>
        </authorList>
    </citation>
    <scope>NUCLEOTIDE SEQUENCE</scope>
    <source>
        <strain evidence="1">NM73_A23</strain>
    </source>
</reference>
<comment type="caution">
    <text evidence="1">The sequence shown here is derived from an EMBL/GenBank/DDBJ whole genome shotgun (WGS) entry which is preliminary data.</text>
</comment>
<organism evidence="1 2">
    <name type="scientific">Palleniella muris</name>
    <dbReference type="NCBI Taxonomy" id="3038145"/>
    <lineage>
        <taxon>Bacteria</taxon>
        <taxon>Pseudomonadati</taxon>
        <taxon>Bacteroidota</taxon>
        <taxon>Bacteroidia</taxon>
        <taxon>Bacteroidales</taxon>
        <taxon>Prevotellaceae</taxon>
        <taxon>Palleniella</taxon>
    </lineage>
</organism>
<dbReference type="EMBL" id="SRZC01000035">
    <property type="protein sequence ID" value="TGX79871.1"/>
    <property type="molecule type" value="Genomic_DNA"/>
</dbReference>
<dbReference type="Proteomes" id="UP000308886">
    <property type="component" value="Unassembled WGS sequence"/>
</dbReference>
<accession>A0AC61QLM7</accession>
<keyword evidence="2" id="KW-1185">Reference proteome</keyword>